<evidence type="ECO:0000313" key="2">
    <source>
        <dbReference type="EMBL" id="CAD9238292.1"/>
    </source>
</evidence>
<sequence>MIVLNEAMVAKISAKKQKDTHHGTSSQSDFDPRSDAPSRTEERTENAALSPGKRCEPTPELRPFAHEGDSSSEHSSSVLDKRRKADGAAVPAPDAGKFMTLAEKLAAKRAAQKVAADVIAQEPLMDEAKKCGATTSSNDRASAPMTLAEKLAAKRAAEKNAKRSPDQISSALPDREHDVKTEARAEKEVSNLAEGRESTVDADRKEVYASVNSTTRDRKKLPDAKSRDFCSS</sequence>
<gene>
    <name evidence="2" type="ORF">EAUS1353_LOCUS21</name>
</gene>
<name>A0A7S1TJJ6_9RHOD</name>
<feature type="region of interest" description="Disordered" evidence="1">
    <location>
        <begin position="1"/>
        <end position="96"/>
    </location>
</feature>
<feature type="compositionally biased region" description="Basic and acidic residues" evidence="1">
    <location>
        <begin position="53"/>
        <end position="72"/>
    </location>
</feature>
<dbReference type="AlphaFoldDB" id="A0A7S1TJJ6"/>
<proteinExistence type="predicted"/>
<feature type="compositionally biased region" description="Low complexity" evidence="1">
    <location>
        <begin position="87"/>
        <end position="96"/>
    </location>
</feature>
<feature type="compositionally biased region" description="Basic and acidic residues" evidence="1">
    <location>
        <begin position="220"/>
        <end position="232"/>
    </location>
</feature>
<feature type="compositionally biased region" description="Basic and acidic residues" evidence="1">
    <location>
        <begin position="151"/>
        <end position="165"/>
    </location>
</feature>
<accession>A0A7S1TJJ6</accession>
<feature type="compositionally biased region" description="Basic and acidic residues" evidence="1">
    <location>
        <begin position="30"/>
        <end position="45"/>
    </location>
</feature>
<evidence type="ECO:0000256" key="1">
    <source>
        <dbReference type="SAM" id="MobiDB-lite"/>
    </source>
</evidence>
<reference evidence="2" key="1">
    <citation type="submission" date="2021-01" db="EMBL/GenBank/DDBJ databases">
        <authorList>
            <person name="Corre E."/>
            <person name="Pelletier E."/>
            <person name="Niang G."/>
            <person name="Scheremetjew M."/>
            <person name="Finn R."/>
            <person name="Kale V."/>
            <person name="Holt S."/>
            <person name="Cochrane G."/>
            <person name="Meng A."/>
            <person name="Brown T."/>
            <person name="Cohen L."/>
        </authorList>
    </citation>
    <scope>NUCLEOTIDE SEQUENCE</scope>
    <source>
        <strain evidence="2">CCMP3124</strain>
    </source>
</reference>
<feature type="region of interest" description="Disordered" evidence="1">
    <location>
        <begin position="118"/>
        <end position="232"/>
    </location>
</feature>
<dbReference type="EMBL" id="HBGI01000024">
    <property type="protein sequence ID" value="CAD9238292.1"/>
    <property type="molecule type" value="Transcribed_RNA"/>
</dbReference>
<organism evidence="2">
    <name type="scientific">Erythrolobus australicus</name>
    <dbReference type="NCBI Taxonomy" id="1077150"/>
    <lineage>
        <taxon>Eukaryota</taxon>
        <taxon>Rhodophyta</taxon>
        <taxon>Bangiophyceae</taxon>
        <taxon>Porphyridiales</taxon>
        <taxon>Porphyridiaceae</taxon>
        <taxon>Erythrolobus</taxon>
    </lineage>
</organism>
<protein>
    <submittedName>
        <fullName evidence="2">Uncharacterized protein</fullName>
    </submittedName>
</protein>
<feature type="compositionally biased region" description="Basic and acidic residues" evidence="1">
    <location>
        <begin position="173"/>
        <end position="207"/>
    </location>
</feature>